<evidence type="ECO:0000313" key="8">
    <source>
        <dbReference type="Proteomes" id="UP001519332"/>
    </source>
</evidence>
<name>A0ABS4T9I0_9PSEU</name>
<feature type="domain" description="ABC-2 type transporter transmembrane" evidence="6">
    <location>
        <begin position="44"/>
        <end position="166"/>
    </location>
</feature>
<protein>
    <submittedName>
        <fullName evidence="7">ABC-2 type transport system permease protein</fullName>
    </submittedName>
</protein>
<keyword evidence="2 5" id="KW-0812">Transmembrane</keyword>
<keyword evidence="8" id="KW-1185">Reference proteome</keyword>
<dbReference type="Pfam" id="PF12698">
    <property type="entry name" value="ABC2_membrane_3"/>
    <property type="match status" value="1"/>
</dbReference>
<proteinExistence type="predicted"/>
<sequence length="218" mass="23136">MIAYIRFEVLRVLHNPRYLVFLIVMPVAFALIWAKQGPGVMVAMAVYAACGGALLGSGNTIAEDRLTGWVRQLRVTPLPGRAWLGGKVVQGMLTVLPGLVAVGVVAVVKGQIPPGRWLEILVVMLVGSLPFVLVGVFVGLLVRGKTATVALMIVFFTLMFLGGVVGGETLWSWAPTHSLLDAGLNVLDGRTIGVTGLLNLGIWTVAAGVGVLFRVRRA</sequence>
<evidence type="ECO:0000313" key="7">
    <source>
        <dbReference type="EMBL" id="MBP2321077.1"/>
    </source>
</evidence>
<evidence type="ECO:0000256" key="2">
    <source>
        <dbReference type="ARBA" id="ARBA00022692"/>
    </source>
</evidence>
<feature type="transmembrane region" description="Helical" evidence="5">
    <location>
        <begin position="16"/>
        <end position="34"/>
    </location>
</feature>
<comment type="caution">
    <text evidence="7">The sequence shown here is derived from an EMBL/GenBank/DDBJ whole genome shotgun (WGS) entry which is preliminary data.</text>
</comment>
<feature type="transmembrane region" description="Helical" evidence="5">
    <location>
        <begin position="191"/>
        <end position="213"/>
    </location>
</feature>
<reference evidence="7 8" key="1">
    <citation type="submission" date="2021-03" db="EMBL/GenBank/DDBJ databases">
        <title>Sequencing the genomes of 1000 actinobacteria strains.</title>
        <authorList>
            <person name="Klenk H.-P."/>
        </authorList>
    </citation>
    <scope>NUCLEOTIDE SEQUENCE [LARGE SCALE GENOMIC DNA]</scope>
    <source>
        <strain evidence="7 8">DSM 46670</strain>
    </source>
</reference>
<feature type="transmembrane region" description="Helical" evidence="5">
    <location>
        <begin position="120"/>
        <end position="142"/>
    </location>
</feature>
<accession>A0ABS4T9I0</accession>
<organism evidence="7 8">
    <name type="scientific">Kibdelosporangium banguiense</name>
    <dbReference type="NCBI Taxonomy" id="1365924"/>
    <lineage>
        <taxon>Bacteria</taxon>
        <taxon>Bacillati</taxon>
        <taxon>Actinomycetota</taxon>
        <taxon>Actinomycetes</taxon>
        <taxon>Pseudonocardiales</taxon>
        <taxon>Pseudonocardiaceae</taxon>
        <taxon>Kibdelosporangium</taxon>
    </lineage>
</organism>
<feature type="transmembrane region" description="Helical" evidence="5">
    <location>
        <begin position="83"/>
        <end position="108"/>
    </location>
</feature>
<dbReference type="Proteomes" id="UP001519332">
    <property type="component" value="Unassembled WGS sequence"/>
</dbReference>
<dbReference type="RefSeq" id="WP_209635721.1">
    <property type="nucleotide sequence ID" value="NZ_JAGINW010000001.1"/>
</dbReference>
<dbReference type="EMBL" id="JAGINW010000001">
    <property type="protein sequence ID" value="MBP2321077.1"/>
    <property type="molecule type" value="Genomic_DNA"/>
</dbReference>
<keyword evidence="4 5" id="KW-0472">Membrane</keyword>
<evidence type="ECO:0000256" key="4">
    <source>
        <dbReference type="ARBA" id="ARBA00023136"/>
    </source>
</evidence>
<evidence type="ECO:0000259" key="6">
    <source>
        <dbReference type="Pfam" id="PF12698"/>
    </source>
</evidence>
<keyword evidence="3 5" id="KW-1133">Transmembrane helix</keyword>
<evidence type="ECO:0000256" key="5">
    <source>
        <dbReference type="SAM" id="Phobius"/>
    </source>
</evidence>
<gene>
    <name evidence="7" type="ORF">JOF56_001462</name>
</gene>
<dbReference type="InterPro" id="IPR013525">
    <property type="entry name" value="ABC2_TM"/>
</dbReference>
<comment type="subcellular location">
    <subcellularLocation>
        <location evidence="1">Membrane</location>
        <topology evidence="1">Multi-pass membrane protein</topology>
    </subcellularLocation>
</comment>
<feature type="transmembrane region" description="Helical" evidence="5">
    <location>
        <begin position="149"/>
        <end position="171"/>
    </location>
</feature>
<evidence type="ECO:0000256" key="3">
    <source>
        <dbReference type="ARBA" id="ARBA00022989"/>
    </source>
</evidence>
<feature type="transmembrane region" description="Helical" evidence="5">
    <location>
        <begin position="40"/>
        <end position="62"/>
    </location>
</feature>
<evidence type="ECO:0000256" key="1">
    <source>
        <dbReference type="ARBA" id="ARBA00004141"/>
    </source>
</evidence>